<feature type="region of interest" description="Disordered" evidence="1">
    <location>
        <begin position="1"/>
        <end position="21"/>
    </location>
</feature>
<dbReference type="GO" id="GO:0005737">
    <property type="term" value="C:cytoplasm"/>
    <property type="evidence" value="ECO:0007669"/>
    <property type="project" value="TreeGrafter"/>
</dbReference>
<feature type="domain" description="Pyruvate carboxyltransferase" evidence="2">
    <location>
        <begin position="23"/>
        <end position="287"/>
    </location>
</feature>
<dbReference type="InterPro" id="IPR003379">
    <property type="entry name" value="Carboxylase_cons_dom"/>
</dbReference>
<dbReference type="GO" id="GO:0004736">
    <property type="term" value="F:pyruvate carboxylase activity"/>
    <property type="evidence" value="ECO:0007669"/>
    <property type="project" value="TreeGrafter"/>
</dbReference>
<dbReference type="RefSeq" id="WP_229581532.1">
    <property type="nucleotide sequence ID" value="NZ_CP083974.1"/>
</dbReference>
<sequence>MTTLVTDPTAARPNAAAGRRKPIRLVDTSLRDGNQSLWGATGLTTGMVEAVGPLLDQVGYEAIDFTSSTNLSMGVKWHNENPWERISRMRAVMPNTPLSAITTGMRFMSWEKASETVMRMALRLMAHHGLRRLQIAEPMNDVESLLRVAQWAKEEGIEQIVAAVTFTESPVHTDESYSRNIKAYTASSYVDSVYVKDPGGLLTVERTRQLIPGVRDAAGEKTLELHSHCTTGAASHLYLVAAELGVDVLHTGLGPLSNGTAQPGLENLVGNLDALGIPVQADRDAAAAAADILYSIAKSQNLPAGAPTEYDLSFHVHQVPGGMMGTLKRQLGELRMLEQLPAVIEETGRVRADLGYPIMVTPFSQFVGSQALMNVLAAQSGQERYSRIPDEVVRFVLGHFGTPEGEIAPEVLEKVSALPRARELDKKLPEPTLAELHEEYARRFGRQLPEEELLLRMVLPQDQVDSMLAAGPAPRWSPTGTTGQGAPVTTIAEFIRAAHELPRWKYLAVNRGTERVELRRNTTGGTQ</sequence>
<dbReference type="AlphaFoldDB" id="A0AA46WWI7"/>
<dbReference type="GO" id="GO:0006094">
    <property type="term" value="P:gluconeogenesis"/>
    <property type="evidence" value="ECO:0007669"/>
    <property type="project" value="TreeGrafter"/>
</dbReference>
<dbReference type="Gene3D" id="3.20.20.70">
    <property type="entry name" value="Aldolase class I"/>
    <property type="match status" value="1"/>
</dbReference>
<dbReference type="InterPro" id="IPR000891">
    <property type="entry name" value="PYR_CT"/>
</dbReference>
<dbReference type="SUPFAM" id="SSF89000">
    <property type="entry name" value="post-HMGL domain-like"/>
    <property type="match status" value="1"/>
</dbReference>
<dbReference type="SUPFAM" id="SSF51569">
    <property type="entry name" value="Aldolase"/>
    <property type="match status" value="1"/>
</dbReference>
<dbReference type="InterPro" id="IPR013785">
    <property type="entry name" value="Aldolase_TIM"/>
</dbReference>
<dbReference type="PANTHER" id="PTHR43778:SF2">
    <property type="entry name" value="PYRUVATE CARBOXYLASE, MITOCHONDRIAL"/>
    <property type="match status" value="1"/>
</dbReference>
<dbReference type="InterPro" id="IPR055268">
    <property type="entry name" value="PCB-like"/>
</dbReference>
<dbReference type="PANTHER" id="PTHR43778">
    <property type="entry name" value="PYRUVATE CARBOXYLASE"/>
    <property type="match status" value="1"/>
</dbReference>
<name>A0AA46WWI7_RHORH</name>
<evidence type="ECO:0000313" key="3">
    <source>
        <dbReference type="EMBL" id="UZF45673.1"/>
    </source>
</evidence>
<evidence type="ECO:0000259" key="2">
    <source>
        <dbReference type="PROSITE" id="PS50991"/>
    </source>
</evidence>
<evidence type="ECO:0000313" key="4">
    <source>
        <dbReference type="Proteomes" id="UP001162740"/>
    </source>
</evidence>
<protein>
    <recommendedName>
        <fullName evidence="2">Pyruvate carboxyltransferase domain-containing protein</fullName>
    </recommendedName>
</protein>
<proteinExistence type="predicted"/>
<reference evidence="3 4" key="1">
    <citation type="journal article" date="2021" name="Front. Microbiol.">
        <title>Bacterial Transformation of Aromatic Monomers in Softwood Black Liquor.</title>
        <authorList>
            <person name="Navas L.E."/>
            <person name="Dexter G."/>
            <person name="Liu J."/>
            <person name="Levy-Booth D."/>
            <person name="Cho M."/>
            <person name="Jang S.K."/>
            <person name="Mansfield S.D."/>
            <person name="Renneckar S."/>
            <person name="Mohn W.W."/>
            <person name="Eltis L.D."/>
        </authorList>
    </citation>
    <scope>NUCLEOTIDE SEQUENCE [LARGE SCALE GENOMIC DNA]</scope>
    <source>
        <strain evidence="3 4">GD02</strain>
    </source>
</reference>
<dbReference type="Proteomes" id="UP001162740">
    <property type="component" value="Chromosome"/>
</dbReference>
<gene>
    <name evidence="3" type="ORF">KUM34_002970</name>
</gene>
<accession>A0AA46WWI7</accession>
<dbReference type="EMBL" id="CP083974">
    <property type="protein sequence ID" value="UZF45673.1"/>
    <property type="molecule type" value="Genomic_DNA"/>
</dbReference>
<organism evidence="3 4">
    <name type="scientific">Rhodococcus rhodochrous</name>
    <dbReference type="NCBI Taxonomy" id="1829"/>
    <lineage>
        <taxon>Bacteria</taxon>
        <taxon>Bacillati</taxon>
        <taxon>Actinomycetota</taxon>
        <taxon>Actinomycetes</taxon>
        <taxon>Mycobacteriales</taxon>
        <taxon>Nocardiaceae</taxon>
        <taxon>Rhodococcus</taxon>
    </lineage>
</organism>
<evidence type="ECO:0000256" key="1">
    <source>
        <dbReference type="SAM" id="MobiDB-lite"/>
    </source>
</evidence>
<dbReference type="Pfam" id="PF02436">
    <property type="entry name" value="PYC_OADA"/>
    <property type="match status" value="1"/>
</dbReference>
<dbReference type="PROSITE" id="PS50991">
    <property type="entry name" value="PYR_CT"/>
    <property type="match status" value="1"/>
</dbReference>